<proteinExistence type="predicted"/>
<organism evidence="2 3">
    <name type="scientific">Streptococcus pseudoporcinus</name>
    <dbReference type="NCBI Taxonomy" id="361101"/>
    <lineage>
        <taxon>Bacteria</taxon>
        <taxon>Bacillati</taxon>
        <taxon>Bacillota</taxon>
        <taxon>Bacilli</taxon>
        <taxon>Lactobacillales</taxon>
        <taxon>Streptococcaceae</taxon>
        <taxon>Streptococcus</taxon>
    </lineage>
</organism>
<dbReference type="EMBL" id="CABEHT010000001">
    <property type="protein sequence ID" value="VTS13471.1"/>
    <property type="molecule type" value="Genomic_DNA"/>
</dbReference>
<feature type="transmembrane region" description="Helical" evidence="1">
    <location>
        <begin position="50"/>
        <end position="67"/>
    </location>
</feature>
<sequence length="100" mass="11138">MNKKEEAKKGCLKVIIALFVVMPISILLSGYTIRYGWNNLLVTINGIPKINLIQAIAIDTVISFIVASPRESKPFLETVVYTILTPILFLGLLFVLTLFV</sequence>
<dbReference type="Proteomes" id="UP000394068">
    <property type="component" value="Unassembled WGS sequence"/>
</dbReference>
<keyword evidence="1" id="KW-0472">Membrane</keyword>
<evidence type="ECO:0000313" key="3">
    <source>
        <dbReference type="Proteomes" id="UP000394068"/>
    </source>
</evidence>
<accession>A0A4U9XM90</accession>
<reference evidence="2 3" key="1">
    <citation type="submission" date="2019-05" db="EMBL/GenBank/DDBJ databases">
        <authorList>
            <consortium name="Pathogen Informatics"/>
        </authorList>
    </citation>
    <scope>NUCLEOTIDE SEQUENCE [LARGE SCALE GENOMIC DNA]</scope>
    <source>
        <strain evidence="2 3">NCTC5386</strain>
    </source>
</reference>
<feature type="transmembrane region" description="Helical" evidence="1">
    <location>
        <begin position="12"/>
        <end position="30"/>
    </location>
</feature>
<evidence type="ECO:0000256" key="1">
    <source>
        <dbReference type="SAM" id="Phobius"/>
    </source>
</evidence>
<dbReference type="RefSeq" id="WP_143920753.1">
    <property type="nucleotide sequence ID" value="NZ_CABEHT010000001.1"/>
</dbReference>
<keyword evidence="1" id="KW-1133">Transmembrane helix</keyword>
<protein>
    <submittedName>
        <fullName evidence="2">Phage membrane protein</fullName>
    </submittedName>
</protein>
<feature type="transmembrane region" description="Helical" evidence="1">
    <location>
        <begin position="79"/>
        <end position="99"/>
    </location>
</feature>
<name>A0A4U9XM90_9STRE</name>
<dbReference type="AlphaFoldDB" id="A0A4U9XM90"/>
<evidence type="ECO:0000313" key="2">
    <source>
        <dbReference type="EMBL" id="VTS13471.1"/>
    </source>
</evidence>
<keyword evidence="1" id="KW-0812">Transmembrane</keyword>
<gene>
    <name evidence="2" type="ORF">NCTC5386_00984</name>
</gene>